<evidence type="ECO:0000256" key="1">
    <source>
        <dbReference type="SAM" id="MobiDB-lite"/>
    </source>
</evidence>
<gene>
    <name evidence="2" type="ORF">SpAn4DRAFT_2560</name>
</gene>
<accession>A0A0U1L0W7</accession>
<proteinExistence type="predicted"/>
<evidence type="ECO:0000313" key="2">
    <source>
        <dbReference type="EMBL" id="CQR73328.1"/>
    </source>
</evidence>
<protein>
    <submittedName>
        <fullName evidence="2">Uncharacterized protein</fullName>
    </submittedName>
</protein>
<reference evidence="3" key="1">
    <citation type="submission" date="2015-03" db="EMBL/GenBank/DDBJ databases">
        <authorList>
            <person name="Nijsse Bart"/>
        </authorList>
    </citation>
    <scope>NUCLEOTIDE SEQUENCE [LARGE SCALE GENOMIC DNA]</scope>
</reference>
<dbReference type="EMBL" id="CTRP01000012">
    <property type="protein sequence ID" value="CQR73328.1"/>
    <property type="molecule type" value="Genomic_DNA"/>
</dbReference>
<organism evidence="2 3">
    <name type="scientific">Sporomusa ovata</name>
    <dbReference type="NCBI Taxonomy" id="2378"/>
    <lineage>
        <taxon>Bacteria</taxon>
        <taxon>Bacillati</taxon>
        <taxon>Bacillota</taxon>
        <taxon>Negativicutes</taxon>
        <taxon>Selenomonadales</taxon>
        <taxon>Sporomusaceae</taxon>
        <taxon>Sporomusa</taxon>
    </lineage>
</organism>
<feature type="compositionally biased region" description="Basic and acidic residues" evidence="1">
    <location>
        <begin position="1"/>
        <end position="10"/>
    </location>
</feature>
<evidence type="ECO:0000313" key="3">
    <source>
        <dbReference type="Proteomes" id="UP000049855"/>
    </source>
</evidence>
<name>A0A0U1L0W7_9FIRM</name>
<sequence length="44" mass="5108">MKRYRSERVKLSAVRRLKAATVDSGRRPKHGQKRREGRGSVTNK</sequence>
<feature type="region of interest" description="Disordered" evidence="1">
    <location>
        <begin position="1"/>
        <end position="44"/>
    </location>
</feature>
<keyword evidence="3" id="KW-1185">Reference proteome</keyword>
<dbReference type="AlphaFoldDB" id="A0A0U1L0W7"/>
<feature type="compositionally biased region" description="Basic residues" evidence="1">
    <location>
        <begin position="27"/>
        <end position="36"/>
    </location>
</feature>
<dbReference type="Proteomes" id="UP000049855">
    <property type="component" value="Unassembled WGS sequence"/>
</dbReference>